<dbReference type="InterPro" id="IPR012340">
    <property type="entry name" value="NA-bd_OB-fold"/>
</dbReference>
<evidence type="ECO:0000313" key="2">
    <source>
        <dbReference type="EMBL" id="OAV86954.1"/>
    </source>
</evidence>
<sequence>QWSITSLHPFGTLVKELGLIGNIEVETNALLKNCNFTLEESSKNVVKNQVVFTINGSTAQELYDALHILKNEDGSLEIGVHITDFIYFVKPGTALDCKACKRATTVYLVQQAVPMLSPTLSKHLCSLSPSKKIAAKVPEQAILRSHKAPIDRRLEGFAKRAAKMGFEINTSSAGALMKSIKSMEQAGKVPHFVLQFLSTKAIVKAKYFCGSALDIAKWSHYALNIPVYTHFTLEVSPVFILKYQCRG</sequence>
<dbReference type="EnsemblFungi" id="PTTG_29646-t43_1">
    <property type="protein sequence ID" value="PTTG_29646-t43_1-p1"/>
    <property type="gene ID" value="PTTG_29646"/>
</dbReference>
<dbReference type="GO" id="GO:0000932">
    <property type="term" value="C:P-body"/>
    <property type="evidence" value="ECO:0007669"/>
    <property type="project" value="TreeGrafter"/>
</dbReference>
<dbReference type="EMBL" id="ADAS02000687">
    <property type="protein sequence ID" value="OAV86954.1"/>
    <property type="molecule type" value="Genomic_DNA"/>
</dbReference>
<dbReference type="Pfam" id="PF00773">
    <property type="entry name" value="RNB"/>
    <property type="match status" value="2"/>
</dbReference>
<reference evidence="3 4" key="3">
    <citation type="journal article" date="2017" name="G3 (Bethesda)">
        <title>Comparative analysis highlights variable genome content of wheat rusts and divergence of the mating loci.</title>
        <authorList>
            <person name="Cuomo C.A."/>
            <person name="Bakkeren G."/>
            <person name="Khalil H.B."/>
            <person name="Panwar V."/>
            <person name="Joly D."/>
            <person name="Linning R."/>
            <person name="Sakthikumar S."/>
            <person name="Song X."/>
            <person name="Adiconis X."/>
            <person name="Fan L."/>
            <person name="Goldberg J.M."/>
            <person name="Levin J.Z."/>
            <person name="Young S."/>
            <person name="Zeng Q."/>
            <person name="Anikster Y."/>
            <person name="Bruce M."/>
            <person name="Wang M."/>
            <person name="Yin C."/>
            <person name="McCallum B."/>
            <person name="Szabo L.J."/>
            <person name="Hulbert S."/>
            <person name="Chen X."/>
            <person name="Fellers J.P."/>
        </authorList>
    </citation>
    <scope>NUCLEOTIDE SEQUENCE</scope>
    <source>
        <strain evidence="3">isolate 1-1 / race 1 (BBBD)</strain>
        <strain evidence="4">Isolate 1-1 / race 1 (BBBD)</strain>
    </source>
</reference>
<dbReference type="STRING" id="630390.A0A180G2T8"/>
<dbReference type="PANTHER" id="PTHR23355">
    <property type="entry name" value="RIBONUCLEASE"/>
    <property type="match status" value="1"/>
</dbReference>
<dbReference type="InterPro" id="IPR041505">
    <property type="entry name" value="Dis3_CSD2"/>
</dbReference>
<dbReference type="SUPFAM" id="SSF50249">
    <property type="entry name" value="Nucleic acid-binding proteins"/>
    <property type="match status" value="1"/>
</dbReference>
<protein>
    <submittedName>
        <fullName evidence="3">RNB domain-containing protein</fullName>
    </submittedName>
</protein>
<reference evidence="3" key="4">
    <citation type="submission" date="2025-05" db="UniProtKB">
        <authorList>
            <consortium name="EnsemblFungi"/>
        </authorList>
    </citation>
    <scope>IDENTIFICATION</scope>
    <source>
        <strain evidence="3">isolate 1-1 / race 1 (BBBD)</strain>
    </source>
</reference>
<keyword evidence="4" id="KW-1185">Reference proteome</keyword>
<proteinExistence type="predicted"/>
<evidence type="ECO:0000313" key="3">
    <source>
        <dbReference type="EnsemblFungi" id="PTTG_29646-t43_1-p1"/>
    </source>
</evidence>
<evidence type="ECO:0000259" key="1">
    <source>
        <dbReference type="SMART" id="SM00955"/>
    </source>
</evidence>
<dbReference type="Proteomes" id="UP000005240">
    <property type="component" value="Unassembled WGS sequence"/>
</dbReference>
<gene>
    <name evidence="2" type="ORF">PTTG_29646</name>
</gene>
<dbReference type="VEuPathDB" id="FungiDB:PTTG_29646"/>
<dbReference type="GO" id="GO:0006402">
    <property type="term" value="P:mRNA catabolic process"/>
    <property type="evidence" value="ECO:0007669"/>
    <property type="project" value="TreeGrafter"/>
</dbReference>
<reference evidence="2" key="1">
    <citation type="submission" date="2009-11" db="EMBL/GenBank/DDBJ databases">
        <authorList>
            <consortium name="The Broad Institute Genome Sequencing Platform"/>
            <person name="Ward D."/>
            <person name="Feldgarden M."/>
            <person name="Earl A."/>
            <person name="Young S.K."/>
            <person name="Zeng Q."/>
            <person name="Koehrsen M."/>
            <person name="Alvarado L."/>
            <person name="Berlin A."/>
            <person name="Bochicchio J."/>
            <person name="Borenstein D."/>
            <person name="Chapman S.B."/>
            <person name="Chen Z."/>
            <person name="Engels R."/>
            <person name="Freedman E."/>
            <person name="Gellesch M."/>
            <person name="Goldberg J."/>
            <person name="Griggs A."/>
            <person name="Gujja S."/>
            <person name="Heilman E."/>
            <person name="Heiman D."/>
            <person name="Hepburn T."/>
            <person name="Howarth C."/>
            <person name="Jen D."/>
            <person name="Larson L."/>
            <person name="Lewis B."/>
            <person name="Mehta T."/>
            <person name="Park D."/>
            <person name="Pearson M."/>
            <person name="Roberts A."/>
            <person name="Saif S."/>
            <person name="Shea T."/>
            <person name="Shenoy N."/>
            <person name="Sisk P."/>
            <person name="Stolte C."/>
            <person name="Sykes S."/>
            <person name="Thomson T."/>
            <person name="Walk T."/>
            <person name="White J."/>
            <person name="Yandava C."/>
            <person name="Izard J."/>
            <person name="Baranova O.V."/>
            <person name="Blanton J.M."/>
            <person name="Tanner A.C."/>
            <person name="Dewhirst F.E."/>
            <person name="Haas B."/>
            <person name="Nusbaum C."/>
            <person name="Birren B."/>
        </authorList>
    </citation>
    <scope>NUCLEOTIDE SEQUENCE [LARGE SCALE GENOMIC DNA]</scope>
    <source>
        <strain evidence="2">1-1 BBBD Race 1</strain>
    </source>
</reference>
<accession>A0A180G2T8</accession>
<dbReference type="PANTHER" id="PTHR23355:SF9">
    <property type="entry name" value="DIS3-LIKE EXONUCLEASE 2"/>
    <property type="match status" value="1"/>
</dbReference>
<dbReference type="GO" id="GO:0003723">
    <property type="term" value="F:RNA binding"/>
    <property type="evidence" value="ECO:0007669"/>
    <property type="project" value="InterPro"/>
</dbReference>
<dbReference type="InterPro" id="IPR050180">
    <property type="entry name" value="RNR_Ribonuclease"/>
</dbReference>
<dbReference type="OrthoDB" id="372421at2759"/>
<organism evidence="2">
    <name type="scientific">Puccinia triticina (isolate 1-1 / race 1 (BBBD))</name>
    <name type="common">Brown leaf rust fungus</name>
    <dbReference type="NCBI Taxonomy" id="630390"/>
    <lineage>
        <taxon>Eukaryota</taxon>
        <taxon>Fungi</taxon>
        <taxon>Dikarya</taxon>
        <taxon>Basidiomycota</taxon>
        <taxon>Pucciniomycotina</taxon>
        <taxon>Pucciniomycetes</taxon>
        <taxon>Pucciniales</taxon>
        <taxon>Pucciniaceae</taxon>
        <taxon>Puccinia</taxon>
    </lineage>
</organism>
<name>A0A180G2T8_PUCT1</name>
<dbReference type="SMART" id="SM00955">
    <property type="entry name" value="RNB"/>
    <property type="match status" value="1"/>
</dbReference>
<dbReference type="GO" id="GO:0000175">
    <property type="term" value="F:3'-5'-RNA exonuclease activity"/>
    <property type="evidence" value="ECO:0007669"/>
    <property type="project" value="TreeGrafter"/>
</dbReference>
<dbReference type="Pfam" id="PF17849">
    <property type="entry name" value="OB_Dis3"/>
    <property type="match status" value="1"/>
</dbReference>
<reference evidence="2" key="2">
    <citation type="submission" date="2016-05" db="EMBL/GenBank/DDBJ databases">
        <title>Comparative analysis highlights variable genome content of wheat rusts and divergence of the mating loci.</title>
        <authorList>
            <person name="Cuomo C.A."/>
            <person name="Bakkeren G."/>
            <person name="Szabo L."/>
            <person name="Khalil H."/>
            <person name="Joly D."/>
            <person name="Goldberg J."/>
            <person name="Young S."/>
            <person name="Zeng Q."/>
            <person name="Fellers J."/>
        </authorList>
    </citation>
    <scope>NUCLEOTIDE SEQUENCE [LARGE SCALE GENOMIC DNA]</scope>
    <source>
        <strain evidence="2">1-1 BBBD Race 1</strain>
    </source>
</reference>
<evidence type="ECO:0000313" key="4">
    <source>
        <dbReference type="Proteomes" id="UP000005240"/>
    </source>
</evidence>
<feature type="non-terminal residue" evidence="2">
    <location>
        <position position="1"/>
    </location>
</feature>
<dbReference type="InterPro" id="IPR001900">
    <property type="entry name" value="RNase_II/R"/>
</dbReference>
<feature type="domain" description="RNB" evidence="1">
    <location>
        <begin position="43"/>
        <end position="247"/>
    </location>
</feature>
<dbReference type="AlphaFoldDB" id="A0A180G2T8"/>